<accession>A0A9W9RLG8</accession>
<gene>
    <name evidence="1" type="ORF">N7541_003247</name>
</gene>
<dbReference type="Proteomes" id="UP001148299">
    <property type="component" value="Unassembled WGS sequence"/>
</dbReference>
<protein>
    <submittedName>
        <fullName evidence="1">Uncharacterized protein</fullName>
    </submittedName>
</protein>
<reference evidence="1" key="1">
    <citation type="submission" date="2022-12" db="EMBL/GenBank/DDBJ databases">
        <authorList>
            <person name="Petersen C."/>
        </authorList>
    </citation>
    <scope>NUCLEOTIDE SEQUENCE</scope>
    <source>
        <strain evidence="1">IBT 35675</strain>
    </source>
</reference>
<name>A0A9W9RLG8_PENBR</name>
<proteinExistence type="predicted"/>
<sequence length="141" mass="16078">MATEARIQHTKKDWIAATSAAISAKANARKSYEEAKANHLTNDSFNDWVQQNDYEFLAVYQSYEAANGAFLQALAQRGPQEVQEFQGKQHDLRRYYEQGQLGDGKERGSRHIIVSYDEVERYDAIMQAMQEAYTKAHGPQS</sequence>
<keyword evidence="2" id="KW-1185">Reference proteome</keyword>
<evidence type="ECO:0000313" key="1">
    <source>
        <dbReference type="EMBL" id="KAJ5362403.1"/>
    </source>
</evidence>
<reference evidence="1" key="2">
    <citation type="journal article" date="2023" name="IMA Fungus">
        <title>Comparative genomic study of the Penicillium genus elucidates a diverse pangenome and 15 lateral gene transfer events.</title>
        <authorList>
            <person name="Petersen C."/>
            <person name="Sorensen T."/>
            <person name="Nielsen M.R."/>
            <person name="Sondergaard T.E."/>
            <person name="Sorensen J.L."/>
            <person name="Fitzpatrick D.A."/>
            <person name="Frisvad J.C."/>
            <person name="Nielsen K.L."/>
        </authorList>
    </citation>
    <scope>NUCLEOTIDE SEQUENCE</scope>
    <source>
        <strain evidence="1">IBT 35675</strain>
    </source>
</reference>
<dbReference type="AlphaFoldDB" id="A0A9W9RLG8"/>
<comment type="caution">
    <text evidence="1">The sequence shown here is derived from an EMBL/GenBank/DDBJ whole genome shotgun (WGS) entry which is preliminary data.</text>
</comment>
<dbReference type="EMBL" id="JAPZBR010000002">
    <property type="protein sequence ID" value="KAJ5362403.1"/>
    <property type="molecule type" value="Genomic_DNA"/>
</dbReference>
<evidence type="ECO:0000313" key="2">
    <source>
        <dbReference type="Proteomes" id="UP001148299"/>
    </source>
</evidence>
<organism evidence="1 2">
    <name type="scientific">Penicillium brevicompactum</name>
    <dbReference type="NCBI Taxonomy" id="5074"/>
    <lineage>
        <taxon>Eukaryota</taxon>
        <taxon>Fungi</taxon>
        <taxon>Dikarya</taxon>
        <taxon>Ascomycota</taxon>
        <taxon>Pezizomycotina</taxon>
        <taxon>Eurotiomycetes</taxon>
        <taxon>Eurotiomycetidae</taxon>
        <taxon>Eurotiales</taxon>
        <taxon>Aspergillaceae</taxon>
        <taxon>Penicillium</taxon>
    </lineage>
</organism>